<gene>
    <name evidence="3" type="ORF">vBBcePLY3_00033</name>
</gene>
<feature type="domain" description="Tail knob protein gp9 N-terminal" evidence="1">
    <location>
        <begin position="8"/>
        <end position="120"/>
    </location>
</feature>
<dbReference type="InterPro" id="IPR031772">
    <property type="entry name" value="Gp9_N"/>
</dbReference>
<evidence type="ECO:0000313" key="4">
    <source>
        <dbReference type="Proteomes" id="UP001216218"/>
    </source>
</evidence>
<dbReference type="EMBL" id="ON366412">
    <property type="protein sequence ID" value="USL89544.1"/>
    <property type="molecule type" value="Genomic_DNA"/>
</dbReference>
<accession>A0AAE9LVR1</accession>
<evidence type="ECO:0000313" key="3">
    <source>
        <dbReference type="EMBL" id="USL89544.1"/>
    </source>
</evidence>
<dbReference type="Proteomes" id="UP001216218">
    <property type="component" value="Segment"/>
</dbReference>
<evidence type="ECO:0000259" key="1">
    <source>
        <dbReference type="Pfam" id="PF16838"/>
    </source>
</evidence>
<sequence>MAVVPNSGSNVFFKKGVPFSNDYKHVRLYNNHSDAYNNFVNYPTVHSMTEVSFVENNGKTYISVDKDIDSLRQVNYIMFQNLEFSQKWFYAFVTKLVRKNFETTHVYFEIDVFQTWYYDVTFKQSFVVREHCPLWLQAGNPVVNTIDEGLNYGLEYDDVYIKHFIPNSGVKWMVIICKELMHGTNAKKSEATYTGIAQPFTYYILPFMINGDPVTLKDGDDSHAFASPEKLLTELYKTEGATNNIVSIFMTESIGCPVITRGGGETPLNIEFTEKDQKFEYTAIGEVGANIYCLYVQDVKRFKTETFTIGDRYEGLPSYTESKLLMYPYTILTLDDFNGNRTDYKLEYINQANINLNLKGSIGTSNNVSYTIQDYNNRTDSTNHLDNQYGLININPNDIPVITELISAYLQGNKNSIQNQKDTIMWNGATGLAQNAVGSVGSVGGGLVGGGMVGAVGGAVSSGVSAIKGTGNTVLQLQGIEAKQQDIANIPPQLNKMGSNNSYAMGHRYDGVTLIKKTIKPEYRKKLEDFFKVYGYKKNELKVPNLHTRQNWNYVETKSCNIIGDLNAEDLNEIKAIFDNGVTLWHTNDVGDYSKSNEVI</sequence>
<protein>
    <submittedName>
        <fullName evidence="3">Tail protein</fullName>
    </submittedName>
</protein>
<evidence type="ECO:0000259" key="2">
    <source>
        <dbReference type="Pfam" id="PF20934"/>
    </source>
</evidence>
<dbReference type="InterPro" id="IPR048710">
    <property type="entry name" value="Gp9_C"/>
</dbReference>
<proteinExistence type="predicted"/>
<organism evidence="3 4">
    <name type="scientific">Bacillus phage vB_BceP_LY3</name>
    <dbReference type="NCBI Taxonomy" id="2950458"/>
    <lineage>
        <taxon>Viruses</taxon>
        <taxon>Duplodnaviria</taxon>
        <taxon>Heunggongvirae</taxon>
        <taxon>Uroviricota</taxon>
        <taxon>Caudoviricetes</taxon>
        <taxon>Salasmaviridae</taxon>
        <taxon>Northropvirinae</taxon>
        <taxon>Layangcvirus</taxon>
        <taxon>Layangcvirus LY3</taxon>
    </lineage>
</organism>
<feature type="domain" description="Tail knob protein gp9 C-terminal" evidence="2">
    <location>
        <begin position="150"/>
        <end position="597"/>
    </location>
</feature>
<dbReference type="Pfam" id="PF16838">
    <property type="entry name" value="Caud_tail_N"/>
    <property type="match status" value="1"/>
</dbReference>
<reference evidence="3" key="1">
    <citation type="submission" date="2022-04" db="EMBL/GenBank/DDBJ databases">
        <authorList>
            <person name="Yang M."/>
            <person name="Tan S."/>
        </authorList>
    </citation>
    <scope>NUCLEOTIDE SEQUENCE</scope>
</reference>
<dbReference type="Pfam" id="PF20934">
    <property type="entry name" value="phi29_gp9_C"/>
    <property type="match status" value="1"/>
</dbReference>
<name>A0AAE9LVR1_9CAUD</name>
<keyword evidence="4" id="KW-1185">Reference proteome</keyword>